<protein>
    <submittedName>
        <fullName evidence="6">Metallo-dependent hydrolase</fullName>
    </submittedName>
</protein>
<dbReference type="EMBL" id="KV428006">
    <property type="protein sequence ID" value="KZT43769.1"/>
    <property type="molecule type" value="Genomic_DNA"/>
</dbReference>
<name>A0A166II74_9AGAM</name>
<dbReference type="OrthoDB" id="194468at2759"/>
<dbReference type="Pfam" id="PF01979">
    <property type="entry name" value="Amidohydro_1"/>
    <property type="match status" value="1"/>
</dbReference>
<dbReference type="Gene3D" id="2.30.40.10">
    <property type="entry name" value="Urease, subunit C, domain 1"/>
    <property type="match status" value="1"/>
</dbReference>
<dbReference type="Gene3D" id="3.20.20.140">
    <property type="entry name" value="Metal-dependent hydrolases"/>
    <property type="match status" value="1"/>
</dbReference>
<evidence type="ECO:0000256" key="3">
    <source>
        <dbReference type="ARBA" id="ARBA00022801"/>
    </source>
</evidence>
<dbReference type="Proteomes" id="UP000076798">
    <property type="component" value="Unassembled WGS sequence"/>
</dbReference>
<dbReference type="InterPro" id="IPR051607">
    <property type="entry name" value="Metallo-dep_hydrolases"/>
</dbReference>
<dbReference type="PANTHER" id="PTHR11271:SF6">
    <property type="entry name" value="GUANINE DEAMINASE"/>
    <property type="match status" value="1"/>
</dbReference>
<accession>A0A166II74</accession>
<dbReference type="InterPro" id="IPR006680">
    <property type="entry name" value="Amidohydro-rel"/>
</dbReference>
<proteinExistence type="predicted"/>
<dbReference type="PANTHER" id="PTHR11271">
    <property type="entry name" value="GUANINE DEAMINASE"/>
    <property type="match status" value="1"/>
</dbReference>
<dbReference type="GO" id="GO:0005829">
    <property type="term" value="C:cytosol"/>
    <property type="evidence" value="ECO:0007669"/>
    <property type="project" value="TreeGrafter"/>
</dbReference>
<evidence type="ECO:0000256" key="1">
    <source>
        <dbReference type="ARBA" id="ARBA00001947"/>
    </source>
</evidence>
<feature type="domain" description="Amidohydrolase-related" evidence="5">
    <location>
        <begin position="63"/>
        <end position="450"/>
    </location>
</feature>
<sequence length="459" mass="50854">MALIFRGTLVQCITSRSIEILEDHILRVNEDGFISDIYPYAGGESPKYFPGDPEIIQMPPFTFLFPGFCDLHLHAAQFLYMGSGLHLPLMRWLDEYAYKAEERLDKDPALARAVYCRLAQRLIENGTTSTLLFGTIGEETNLILAKAFQDAGIRGFVGKLSMDISSRPSYTEHSAAESVAAAKGFIKKCKALVAPLPAYRRLVHPVITPRFVPTCSEPLLKDLAVLASEEGVRVQSHLAEARDMIDYVSKEYGVSDFEIFKRTGLLRDNAVYAHCTYLTDPQMSELSRRKVSIANCPLSNCYFSSEPFRGREAIDLGVNVALGTDVAGGYSIDMMNSMRHAVTVSKIRDGQAAEEDDSKSLVVDWIESLYLATRGGAAALGLGDLHGTFTVGAAFDAQMVQLVDPESHFGKGALDFFDTNPSKAITLEHIEKWWCMGDDKNRIGLWVQGRNVWPQVTKT</sequence>
<comment type="cofactor">
    <cofactor evidence="1">
        <name>Zn(2+)</name>
        <dbReference type="ChEBI" id="CHEBI:29105"/>
    </cofactor>
</comment>
<dbReference type="GO" id="GO:0008270">
    <property type="term" value="F:zinc ion binding"/>
    <property type="evidence" value="ECO:0007669"/>
    <property type="project" value="TreeGrafter"/>
</dbReference>
<dbReference type="InterPro" id="IPR032466">
    <property type="entry name" value="Metal_Hydrolase"/>
</dbReference>
<dbReference type="InterPro" id="IPR011059">
    <property type="entry name" value="Metal-dep_hydrolase_composite"/>
</dbReference>
<dbReference type="GO" id="GO:0008892">
    <property type="term" value="F:guanine deaminase activity"/>
    <property type="evidence" value="ECO:0007669"/>
    <property type="project" value="TreeGrafter"/>
</dbReference>
<evidence type="ECO:0000313" key="7">
    <source>
        <dbReference type="Proteomes" id="UP000076798"/>
    </source>
</evidence>
<keyword evidence="3 6" id="KW-0378">Hydrolase</keyword>
<evidence type="ECO:0000259" key="5">
    <source>
        <dbReference type="Pfam" id="PF01979"/>
    </source>
</evidence>
<keyword evidence="7" id="KW-1185">Reference proteome</keyword>
<gene>
    <name evidence="6" type="ORF">SISSUDRAFT_1111888</name>
</gene>
<evidence type="ECO:0000256" key="2">
    <source>
        <dbReference type="ARBA" id="ARBA00022723"/>
    </source>
</evidence>
<evidence type="ECO:0000313" key="6">
    <source>
        <dbReference type="EMBL" id="KZT43769.1"/>
    </source>
</evidence>
<keyword evidence="2" id="KW-0479">Metal-binding</keyword>
<keyword evidence="4" id="KW-0862">Zinc</keyword>
<evidence type="ECO:0000256" key="4">
    <source>
        <dbReference type="ARBA" id="ARBA00022833"/>
    </source>
</evidence>
<organism evidence="6 7">
    <name type="scientific">Sistotremastrum suecicum HHB10207 ss-3</name>
    <dbReference type="NCBI Taxonomy" id="1314776"/>
    <lineage>
        <taxon>Eukaryota</taxon>
        <taxon>Fungi</taxon>
        <taxon>Dikarya</taxon>
        <taxon>Basidiomycota</taxon>
        <taxon>Agaricomycotina</taxon>
        <taxon>Agaricomycetes</taxon>
        <taxon>Sistotremastrales</taxon>
        <taxon>Sistotremastraceae</taxon>
        <taxon>Sistotremastrum</taxon>
    </lineage>
</organism>
<dbReference type="GO" id="GO:0046098">
    <property type="term" value="P:guanine metabolic process"/>
    <property type="evidence" value="ECO:0007669"/>
    <property type="project" value="TreeGrafter"/>
</dbReference>
<dbReference type="SUPFAM" id="SSF51556">
    <property type="entry name" value="Metallo-dependent hydrolases"/>
    <property type="match status" value="1"/>
</dbReference>
<dbReference type="STRING" id="1314776.A0A166II74"/>
<dbReference type="AlphaFoldDB" id="A0A166II74"/>
<reference evidence="6 7" key="1">
    <citation type="journal article" date="2016" name="Mol. Biol. Evol.">
        <title>Comparative Genomics of Early-Diverging Mushroom-Forming Fungi Provides Insights into the Origins of Lignocellulose Decay Capabilities.</title>
        <authorList>
            <person name="Nagy L.G."/>
            <person name="Riley R."/>
            <person name="Tritt A."/>
            <person name="Adam C."/>
            <person name="Daum C."/>
            <person name="Floudas D."/>
            <person name="Sun H."/>
            <person name="Yadav J.S."/>
            <person name="Pangilinan J."/>
            <person name="Larsson K.H."/>
            <person name="Matsuura K."/>
            <person name="Barry K."/>
            <person name="Labutti K."/>
            <person name="Kuo R."/>
            <person name="Ohm R.A."/>
            <person name="Bhattacharya S.S."/>
            <person name="Shirouzu T."/>
            <person name="Yoshinaga Y."/>
            <person name="Martin F.M."/>
            <person name="Grigoriev I.V."/>
            <person name="Hibbett D.S."/>
        </authorList>
    </citation>
    <scope>NUCLEOTIDE SEQUENCE [LARGE SCALE GENOMIC DNA]</scope>
    <source>
        <strain evidence="6 7">HHB10207 ss-3</strain>
    </source>
</reference>